<evidence type="ECO:0000313" key="3">
    <source>
        <dbReference type="Proteomes" id="UP000272010"/>
    </source>
</evidence>
<sequence>MDSYSINRHWSDQFIPEIRRIVGAHLLSVAPDHLDMKHATDLLMLDARDVRIAARVRRHGYAGRYPYDFTIRSRLPSGNPTELAKIVDGEGDWMFYGHANATETGFDLWWLLDLRAFRAGLIRQASNGFPISSGDRRNPDGTCFKWFDIRFFPKGRHWYLRPQGLGLPWSLCPPVDVKCGLDEKGTAPFPAISISHGGRNASGDVGLTASRALNPPMHKARRCPGGGVRRPPSQTSRPLAAAPGQRRSHS</sequence>
<evidence type="ECO:0000313" key="2">
    <source>
        <dbReference type="EMBL" id="AYF02867.1"/>
    </source>
</evidence>
<evidence type="ECO:0000256" key="1">
    <source>
        <dbReference type="SAM" id="MobiDB-lite"/>
    </source>
</evidence>
<dbReference type="EMBL" id="CP031078">
    <property type="protein sequence ID" value="AYF02867.1"/>
    <property type="molecule type" value="Genomic_DNA"/>
</dbReference>
<proteinExistence type="predicted"/>
<dbReference type="Proteomes" id="UP000272010">
    <property type="component" value="Chromosome"/>
</dbReference>
<dbReference type="RefSeq" id="WP_199722208.1">
    <property type="nucleotide sequence ID" value="NZ_CP031078.1"/>
</dbReference>
<name>A0A386UQE2_9RHOB</name>
<protein>
    <submittedName>
        <fullName evidence="2">Uncharacterized protein</fullName>
    </submittedName>
</protein>
<dbReference type="AlphaFoldDB" id="A0A386UQE2"/>
<organism evidence="2 3">
    <name type="scientific">Paracoccus yeei</name>
    <dbReference type="NCBI Taxonomy" id="147645"/>
    <lineage>
        <taxon>Bacteria</taxon>
        <taxon>Pseudomonadati</taxon>
        <taxon>Pseudomonadota</taxon>
        <taxon>Alphaproteobacteria</taxon>
        <taxon>Rhodobacterales</taxon>
        <taxon>Paracoccaceae</taxon>
        <taxon>Paracoccus</taxon>
    </lineage>
</organism>
<feature type="region of interest" description="Disordered" evidence="1">
    <location>
        <begin position="209"/>
        <end position="250"/>
    </location>
</feature>
<reference evidence="3" key="1">
    <citation type="submission" date="2018-07" db="EMBL/GenBank/DDBJ databases">
        <title>Genome Structure of the Opportunistic Pathogen Paracoccus yeei (Alphaproteobacteria) and Identification of Putative Virulence Factors.</title>
        <authorList>
            <person name="Lasek R."/>
            <person name="Szuplewska M."/>
            <person name="Mitura M."/>
            <person name="Decewicz P."/>
            <person name="Chmielowska C."/>
            <person name="Pawlot A."/>
            <person name="Sentkowska D."/>
            <person name="Czarnecki J."/>
            <person name="Bartosik D."/>
        </authorList>
    </citation>
    <scope>NUCLEOTIDE SEQUENCE [LARGE SCALE GENOMIC DNA]</scope>
    <source>
        <strain evidence="3">CCUG 32053</strain>
    </source>
</reference>
<accession>A0A386UQE2</accession>
<gene>
    <name evidence="2" type="ORF">PY32053_03297</name>
</gene>